<dbReference type="RefSeq" id="WP_244638087.1">
    <property type="nucleotide sequence ID" value="NZ_BLZR01000001.1"/>
</dbReference>
<evidence type="ECO:0000256" key="12">
    <source>
        <dbReference type="ARBA" id="ARBA00023157"/>
    </source>
</evidence>
<sequence length="300" mass="35925">MGRHAYLIIAHSEFNLLKILLHMIDDERNDIFIHIDKKVKSFDRDYISREIKKSNVYFSDRINVVWGSVSQIECELMLLDMAIKGTYSYYHLLSGQDLPIKNQDYIHDFFDRNNGKEFIRFNCGNFNYYDRVKYYYFFINKIGRSKTLTSKTIRMLEKILLSIQSILKVNRIKNSNIIYQKGTNWFSITNDLAQYVIEKSNQILKDYKYTLCCDEVFLQTLVVNSPFINNLYHLKFDNDIHAIMRLIDWERGDPYIFRKEDYKDLLTSDMLFARKFSMKTDKDIVDIIYSYLCNDEGVKR</sequence>
<evidence type="ECO:0000256" key="10">
    <source>
        <dbReference type="ARBA" id="ARBA00023034"/>
    </source>
</evidence>
<evidence type="ECO:0000256" key="1">
    <source>
        <dbReference type="ARBA" id="ARBA00004323"/>
    </source>
</evidence>
<keyword evidence="7" id="KW-0256">Endoplasmic reticulum</keyword>
<keyword evidence="10" id="KW-0333">Golgi apparatus</keyword>
<comment type="caution">
    <text evidence="15">The sequence shown here is derived from an EMBL/GenBank/DDBJ whole genome shotgun (WGS) entry which is preliminary data.</text>
</comment>
<dbReference type="GO" id="GO:0046872">
    <property type="term" value="F:metal ion binding"/>
    <property type="evidence" value="ECO:0007669"/>
    <property type="project" value="UniProtKB-KW"/>
</dbReference>
<evidence type="ECO:0000256" key="4">
    <source>
        <dbReference type="ARBA" id="ARBA00022679"/>
    </source>
</evidence>
<comment type="subcellular location">
    <subcellularLocation>
        <location evidence="2">Endoplasmic reticulum membrane</location>
        <topology evidence="2">Single-pass type II membrane protein</topology>
    </subcellularLocation>
    <subcellularLocation>
        <location evidence="1">Golgi apparatus membrane</location>
        <topology evidence="1">Single-pass type II membrane protein</topology>
    </subcellularLocation>
</comment>
<dbReference type="GO" id="GO:0016020">
    <property type="term" value="C:membrane"/>
    <property type="evidence" value="ECO:0007669"/>
    <property type="project" value="InterPro"/>
</dbReference>
<evidence type="ECO:0000256" key="9">
    <source>
        <dbReference type="ARBA" id="ARBA00022989"/>
    </source>
</evidence>
<keyword evidence="9" id="KW-1133">Transmembrane helix</keyword>
<keyword evidence="12" id="KW-1015">Disulfide bond</keyword>
<dbReference type="Pfam" id="PF02485">
    <property type="entry name" value="Branch"/>
    <property type="match status" value="1"/>
</dbReference>
<evidence type="ECO:0000256" key="13">
    <source>
        <dbReference type="ARBA" id="ARBA00023180"/>
    </source>
</evidence>
<dbReference type="GO" id="GO:0050650">
    <property type="term" value="P:chondroitin sulfate proteoglycan biosynthetic process"/>
    <property type="evidence" value="ECO:0007669"/>
    <property type="project" value="TreeGrafter"/>
</dbReference>
<dbReference type="AlphaFoldDB" id="A0A6V8SBX6"/>
<gene>
    <name evidence="15" type="ORF">bsdtw1_00251</name>
</gene>
<evidence type="ECO:0000256" key="11">
    <source>
        <dbReference type="ARBA" id="ARBA00023136"/>
    </source>
</evidence>
<keyword evidence="5" id="KW-0812">Transmembrane</keyword>
<protein>
    <recommendedName>
        <fullName evidence="14">Peptide O-xylosyltransferase</fullName>
    </recommendedName>
</protein>
<dbReference type="PANTHER" id="PTHR46025">
    <property type="entry name" value="XYLOSYLTRANSFERASE OXT"/>
    <property type="match status" value="1"/>
</dbReference>
<dbReference type="GO" id="GO:0015012">
    <property type="term" value="P:heparan sulfate proteoglycan biosynthetic process"/>
    <property type="evidence" value="ECO:0007669"/>
    <property type="project" value="TreeGrafter"/>
</dbReference>
<dbReference type="GO" id="GO:0030158">
    <property type="term" value="F:protein xylosyltransferase activity"/>
    <property type="evidence" value="ECO:0007669"/>
    <property type="project" value="InterPro"/>
</dbReference>
<accession>A0A6V8SBX6</accession>
<evidence type="ECO:0000256" key="3">
    <source>
        <dbReference type="ARBA" id="ARBA00022676"/>
    </source>
</evidence>
<evidence type="ECO:0000313" key="15">
    <source>
        <dbReference type="EMBL" id="GFP74206.1"/>
    </source>
</evidence>
<keyword evidence="13" id="KW-0325">Glycoprotein</keyword>
<keyword evidence="16" id="KW-1185">Reference proteome</keyword>
<dbReference type="EMBL" id="BLZR01000001">
    <property type="protein sequence ID" value="GFP74206.1"/>
    <property type="molecule type" value="Genomic_DNA"/>
</dbReference>
<dbReference type="InterPro" id="IPR043538">
    <property type="entry name" value="XYLT"/>
</dbReference>
<evidence type="ECO:0000313" key="16">
    <source>
        <dbReference type="Proteomes" id="UP000580568"/>
    </source>
</evidence>
<keyword evidence="8" id="KW-0735">Signal-anchor</keyword>
<evidence type="ECO:0000256" key="7">
    <source>
        <dbReference type="ARBA" id="ARBA00022824"/>
    </source>
</evidence>
<keyword evidence="11" id="KW-0472">Membrane</keyword>
<dbReference type="InterPro" id="IPR003406">
    <property type="entry name" value="Glyco_trans_14"/>
</dbReference>
<dbReference type="Proteomes" id="UP000580568">
    <property type="component" value="Unassembled WGS sequence"/>
</dbReference>
<dbReference type="PANTHER" id="PTHR46025:SF3">
    <property type="entry name" value="XYLOSYLTRANSFERASE OXT"/>
    <property type="match status" value="1"/>
</dbReference>
<evidence type="ECO:0000256" key="8">
    <source>
        <dbReference type="ARBA" id="ARBA00022968"/>
    </source>
</evidence>
<keyword evidence="6" id="KW-0479">Metal-binding</keyword>
<keyword evidence="4" id="KW-0808">Transferase</keyword>
<evidence type="ECO:0000256" key="5">
    <source>
        <dbReference type="ARBA" id="ARBA00022692"/>
    </source>
</evidence>
<name>A0A6V8SBX6_9CLOT</name>
<organism evidence="15 16">
    <name type="scientific">Clostridium fungisolvens</name>
    <dbReference type="NCBI Taxonomy" id="1604897"/>
    <lineage>
        <taxon>Bacteria</taxon>
        <taxon>Bacillati</taxon>
        <taxon>Bacillota</taxon>
        <taxon>Clostridia</taxon>
        <taxon>Eubacteriales</taxon>
        <taxon>Clostridiaceae</taxon>
        <taxon>Clostridium</taxon>
    </lineage>
</organism>
<reference evidence="15 16" key="1">
    <citation type="submission" date="2020-07" db="EMBL/GenBank/DDBJ databases">
        <title>A new beta-1,3-glucan-decomposing anaerobic bacterium isolated from anoxic soil subjected to biological soil disinfestation.</title>
        <authorList>
            <person name="Ueki A."/>
            <person name="Tonouchi A."/>
        </authorList>
    </citation>
    <scope>NUCLEOTIDE SEQUENCE [LARGE SCALE GENOMIC DNA]</scope>
    <source>
        <strain evidence="15 16">TW1</strain>
    </source>
</reference>
<evidence type="ECO:0000256" key="2">
    <source>
        <dbReference type="ARBA" id="ARBA00004648"/>
    </source>
</evidence>
<keyword evidence="3" id="KW-0328">Glycosyltransferase</keyword>
<evidence type="ECO:0000256" key="14">
    <source>
        <dbReference type="ARBA" id="ARBA00042865"/>
    </source>
</evidence>
<proteinExistence type="predicted"/>
<evidence type="ECO:0000256" key="6">
    <source>
        <dbReference type="ARBA" id="ARBA00022723"/>
    </source>
</evidence>